<dbReference type="GO" id="GO:0003677">
    <property type="term" value="F:DNA binding"/>
    <property type="evidence" value="ECO:0007669"/>
    <property type="project" value="InterPro"/>
</dbReference>
<accession>A0A8H7R0Y8</accession>
<dbReference type="InterPro" id="IPR002492">
    <property type="entry name" value="Transposase_Tc1-like"/>
</dbReference>
<dbReference type="Gene3D" id="3.30.420.10">
    <property type="entry name" value="Ribonuclease H-like superfamily/Ribonuclease H"/>
    <property type="match status" value="1"/>
</dbReference>
<dbReference type="SUPFAM" id="SSF46689">
    <property type="entry name" value="Homeodomain-like"/>
    <property type="match status" value="1"/>
</dbReference>
<feature type="domain" description="Transposase Tc1-like" evidence="1">
    <location>
        <begin position="63"/>
        <end position="135"/>
    </location>
</feature>
<gene>
    <name evidence="2" type="ORF">INT47_007402</name>
</gene>
<protein>
    <recommendedName>
        <fullName evidence="1">Transposase Tc1-like domain-containing protein</fullName>
    </recommendedName>
</protein>
<evidence type="ECO:0000313" key="2">
    <source>
        <dbReference type="EMBL" id="KAG2201525.1"/>
    </source>
</evidence>
<comment type="caution">
    <text evidence="2">The sequence shown here is derived from an EMBL/GenBank/DDBJ whole genome shotgun (WGS) entry which is preliminary data.</text>
</comment>
<organism evidence="2 3">
    <name type="scientific">Mucor saturninus</name>
    <dbReference type="NCBI Taxonomy" id="64648"/>
    <lineage>
        <taxon>Eukaryota</taxon>
        <taxon>Fungi</taxon>
        <taxon>Fungi incertae sedis</taxon>
        <taxon>Mucoromycota</taxon>
        <taxon>Mucoromycotina</taxon>
        <taxon>Mucoromycetes</taxon>
        <taxon>Mucorales</taxon>
        <taxon>Mucorineae</taxon>
        <taxon>Mucoraceae</taxon>
        <taxon>Mucor</taxon>
    </lineage>
</organism>
<dbReference type="Proteomes" id="UP000603453">
    <property type="component" value="Unassembled WGS sequence"/>
</dbReference>
<dbReference type="GO" id="GO:0006313">
    <property type="term" value="P:DNA transposition"/>
    <property type="evidence" value="ECO:0007669"/>
    <property type="project" value="InterPro"/>
</dbReference>
<dbReference type="AlphaFoldDB" id="A0A8H7R0Y8"/>
<dbReference type="EMBL" id="JAEPRD010000070">
    <property type="protein sequence ID" value="KAG2201525.1"/>
    <property type="molecule type" value="Genomic_DNA"/>
</dbReference>
<proteinExistence type="predicted"/>
<name>A0A8H7R0Y8_9FUNG</name>
<dbReference type="GO" id="GO:0015074">
    <property type="term" value="P:DNA integration"/>
    <property type="evidence" value="ECO:0007669"/>
    <property type="project" value="InterPro"/>
</dbReference>
<dbReference type="InterPro" id="IPR052338">
    <property type="entry name" value="Transposase_5"/>
</dbReference>
<keyword evidence="3" id="KW-1185">Reference proteome</keyword>
<dbReference type="InterPro" id="IPR036397">
    <property type="entry name" value="RNaseH_sf"/>
</dbReference>
<dbReference type="OrthoDB" id="2280379at2759"/>
<dbReference type="InterPro" id="IPR009057">
    <property type="entry name" value="Homeodomain-like_sf"/>
</dbReference>
<reference evidence="2" key="1">
    <citation type="submission" date="2020-12" db="EMBL/GenBank/DDBJ databases">
        <title>Metabolic potential, ecology and presence of endohyphal bacteria is reflected in genomic diversity of Mucoromycotina.</title>
        <authorList>
            <person name="Muszewska A."/>
            <person name="Okrasinska A."/>
            <person name="Steczkiewicz K."/>
            <person name="Drgas O."/>
            <person name="Orlowska M."/>
            <person name="Perlinska-Lenart U."/>
            <person name="Aleksandrzak-Piekarczyk T."/>
            <person name="Szatraj K."/>
            <person name="Zielenkiewicz U."/>
            <person name="Pilsyk S."/>
            <person name="Malc E."/>
            <person name="Mieczkowski P."/>
            <person name="Kruszewska J.S."/>
            <person name="Biernat P."/>
            <person name="Pawlowska J."/>
        </authorList>
    </citation>
    <scope>NUCLEOTIDE SEQUENCE</scope>
    <source>
        <strain evidence="2">WA0000017839</strain>
    </source>
</reference>
<dbReference type="Pfam" id="PF01498">
    <property type="entry name" value="HTH_Tnp_Tc3_2"/>
    <property type="match status" value="1"/>
</dbReference>
<dbReference type="PANTHER" id="PTHR23022:SF135">
    <property type="entry name" value="SI:DKEY-77F5.3"/>
    <property type="match status" value="1"/>
</dbReference>
<evidence type="ECO:0000259" key="1">
    <source>
        <dbReference type="Pfam" id="PF01498"/>
    </source>
</evidence>
<sequence>MRKITNDQLQNIISLLQTGKSNRQVALETQMSHTVINRIAREHVTDREKNKGGRPQLLSQTEKRYCVQQINRGGQENAVQVARVLENNIQKRVSPQTVRRALKLSGLGAIEKQKKPLLRKANVANRLKWAKAHKNWTIDDWRRVVWSDETKINRFNSDGRTWAWIRDTEEIQPRHVKQTVKHGGGSIMIWSCISASGVGWMCKIDGTMNKELYMDILRDELDKSVDITAENLSLNRNQVIFQQDNDPKHSSKKVQDYLK</sequence>
<dbReference type="PANTHER" id="PTHR23022">
    <property type="entry name" value="TRANSPOSABLE ELEMENT-RELATED"/>
    <property type="match status" value="1"/>
</dbReference>
<evidence type="ECO:0000313" key="3">
    <source>
        <dbReference type="Proteomes" id="UP000603453"/>
    </source>
</evidence>